<evidence type="ECO:0000256" key="2">
    <source>
        <dbReference type="SAM" id="SignalP"/>
    </source>
</evidence>
<evidence type="ECO:0000313" key="4">
    <source>
        <dbReference type="Proteomes" id="UP000028401"/>
    </source>
</evidence>
<evidence type="ECO:0000256" key="1">
    <source>
        <dbReference type="SAM" id="Phobius"/>
    </source>
</evidence>
<feature type="transmembrane region" description="Helical" evidence="1">
    <location>
        <begin position="48"/>
        <end position="70"/>
    </location>
</feature>
<protein>
    <submittedName>
        <fullName evidence="3">TrsB protein</fullName>
    </submittedName>
</protein>
<name>A0A084A8N1_LACLC</name>
<keyword evidence="2" id="KW-0732">Signal</keyword>
<dbReference type="PATRIC" id="fig|1415168.3.peg.2256"/>
<feature type="chain" id="PRO_5001770698" evidence="2">
    <location>
        <begin position="33"/>
        <end position="114"/>
    </location>
</feature>
<reference evidence="3 4" key="1">
    <citation type="submission" date="2014-06" db="EMBL/GenBank/DDBJ databases">
        <title>Draft genome sequence of the putrescine producing strain Lactococcus lactis subsp cremoris GE214.</title>
        <authorList>
            <person name="Ladero V."/>
            <person name="Linares D.M."/>
            <person name="del Rio B."/>
            <person name="Mayo B."/>
            <person name="Martin M.C."/>
            <person name="Fernandez M."/>
            <person name="Alvarez M.A."/>
        </authorList>
    </citation>
    <scope>NUCLEOTIDE SEQUENCE [LARGE SCALE GENOMIC DNA]</scope>
    <source>
        <strain evidence="3 4">GE214</strain>
    </source>
</reference>
<sequence>MNKLGKGKVAKLATSTLTAGYLMVMTAQTAFAADGTAIQGKLTTAANTIKGILTGIVVLVGVCVALFIIIKRLPDADDPREKSEVFKSVGRVAGLVALAAAIVWLLPWVYSLLT</sequence>
<comment type="caution">
    <text evidence="3">The sequence shown here is derived from an EMBL/GenBank/DDBJ whole genome shotgun (WGS) entry which is preliminary data.</text>
</comment>
<evidence type="ECO:0000313" key="3">
    <source>
        <dbReference type="EMBL" id="KEY61660.1"/>
    </source>
</evidence>
<keyword evidence="1" id="KW-0472">Membrane</keyword>
<dbReference type="AlphaFoldDB" id="A0A084A8N1"/>
<dbReference type="InterPro" id="IPR031607">
    <property type="entry name" value="T4SS_CagC"/>
</dbReference>
<keyword evidence="1" id="KW-0812">Transmembrane</keyword>
<dbReference type="EMBL" id="AZSI01000140">
    <property type="protein sequence ID" value="KEY61660.1"/>
    <property type="molecule type" value="Genomic_DNA"/>
</dbReference>
<keyword evidence="1" id="KW-1133">Transmembrane helix</keyword>
<dbReference type="Proteomes" id="UP000028401">
    <property type="component" value="Unassembled WGS sequence"/>
</dbReference>
<feature type="signal peptide" evidence="2">
    <location>
        <begin position="1"/>
        <end position="32"/>
    </location>
</feature>
<feature type="transmembrane region" description="Helical" evidence="1">
    <location>
        <begin position="91"/>
        <end position="110"/>
    </location>
</feature>
<gene>
    <name evidence="3" type="ORF">U725_02193</name>
</gene>
<organism evidence="3 4">
    <name type="scientific">Lactococcus cremoris subsp. cremoris GE214</name>
    <dbReference type="NCBI Taxonomy" id="1415168"/>
    <lineage>
        <taxon>Bacteria</taxon>
        <taxon>Bacillati</taxon>
        <taxon>Bacillota</taxon>
        <taxon>Bacilli</taxon>
        <taxon>Lactobacillales</taxon>
        <taxon>Streptococcaceae</taxon>
        <taxon>Lactococcus</taxon>
        <taxon>Lactococcus cremoris subsp. cremoris</taxon>
    </lineage>
</organism>
<proteinExistence type="predicted"/>
<dbReference type="RefSeq" id="WP_010890627.1">
    <property type="nucleotide sequence ID" value="NZ_AZSI01000140.1"/>
</dbReference>
<accession>A0A084A8N1</accession>
<dbReference type="Pfam" id="PF16943">
    <property type="entry name" value="T4SS_CagC"/>
    <property type="match status" value="1"/>
</dbReference>